<proteinExistence type="inferred from homology"/>
<evidence type="ECO:0000313" key="6">
    <source>
        <dbReference type="Proteomes" id="UP001501842"/>
    </source>
</evidence>
<dbReference type="InterPro" id="IPR050288">
    <property type="entry name" value="Cellulose_deg_GH3"/>
</dbReference>
<name>A0ABN3UA61_9ACTN</name>
<dbReference type="InterPro" id="IPR002772">
    <property type="entry name" value="Glyco_hydro_3_C"/>
</dbReference>
<comment type="caution">
    <text evidence="5">The sequence shown here is derived from an EMBL/GenBank/DDBJ whole genome shotgun (WGS) entry which is preliminary data.</text>
</comment>
<feature type="domain" description="Fibronectin type III-like" evidence="4">
    <location>
        <begin position="615"/>
        <end position="681"/>
    </location>
</feature>
<dbReference type="InterPro" id="IPR036881">
    <property type="entry name" value="Glyco_hydro_3_C_sf"/>
</dbReference>
<dbReference type="Pfam" id="PF00933">
    <property type="entry name" value="Glyco_hydro_3"/>
    <property type="match status" value="1"/>
</dbReference>
<dbReference type="EMBL" id="BAAATZ010000012">
    <property type="protein sequence ID" value="GAA2728084.1"/>
    <property type="molecule type" value="Genomic_DNA"/>
</dbReference>
<evidence type="ECO:0000259" key="4">
    <source>
        <dbReference type="SMART" id="SM01217"/>
    </source>
</evidence>
<dbReference type="Gene3D" id="2.60.40.10">
    <property type="entry name" value="Immunoglobulins"/>
    <property type="match status" value="1"/>
</dbReference>
<dbReference type="GO" id="GO:0016787">
    <property type="term" value="F:hydrolase activity"/>
    <property type="evidence" value="ECO:0007669"/>
    <property type="project" value="UniProtKB-KW"/>
</dbReference>
<dbReference type="SMART" id="SM01217">
    <property type="entry name" value="Fn3_like"/>
    <property type="match status" value="1"/>
</dbReference>
<evidence type="ECO:0000256" key="2">
    <source>
        <dbReference type="ARBA" id="ARBA00022801"/>
    </source>
</evidence>
<dbReference type="Pfam" id="PF14310">
    <property type="entry name" value="Fn3-like"/>
    <property type="match status" value="1"/>
</dbReference>
<evidence type="ECO:0000313" key="5">
    <source>
        <dbReference type="EMBL" id="GAA2728084.1"/>
    </source>
</evidence>
<protein>
    <submittedName>
        <fullName evidence="5">Glycoside hydrolase family 3 C-terminal domain-containing protein</fullName>
    </submittedName>
</protein>
<dbReference type="Proteomes" id="UP001501842">
    <property type="component" value="Unassembled WGS sequence"/>
</dbReference>
<comment type="similarity">
    <text evidence="1">Belongs to the glycosyl hydrolase 3 family.</text>
</comment>
<keyword evidence="6" id="KW-1185">Reference proteome</keyword>
<organism evidence="5 6">
    <name type="scientific">Actinocorallia aurantiaca</name>
    <dbReference type="NCBI Taxonomy" id="46204"/>
    <lineage>
        <taxon>Bacteria</taxon>
        <taxon>Bacillati</taxon>
        <taxon>Actinomycetota</taxon>
        <taxon>Actinomycetes</taxon>
        <taxon>Streptosporangiales</taxon>
        <taxon>Thermomonosporaceae</taxon>
        <taxon>Actinocorallia</taxon>
    </lineage>
</organism>
<dbReference type="PANTHER" id="PTHR42715">
    <property type="entry name" value="BETA-GLUCOSIDASE"/>
    <property type="match status" value="1"/>
</dbReference>
<dbReference type="InterPro" id="IPR026891">
    <property type="entry name" value="Fn3-like"/>
</dbReference>
<dbReference type="InterPro" id="IPR017853">
    <property type="entry name" value="GH"/>
</dbReference>
<evidence type="ECO:0000256" key="3">
    <source>
        <dbReference type="SAM" id="SignalP"/>
    </source>
</evidence>
<dbReference type="InterPro" id="IPR001764">
    <property type="entry name" value="Glyco_hydro_3_N"/>
</dbReference>
<accession>A0ABN3UA61</accession>
<dbReference type="PANTHER" id="PTHR42715:SF10">
    <property type="entry name" value="BETA-GLUCOSIDASE"/>
    <property type="match status" value="1"/>
</dbReference>
<keyword evidence="3" id="KW-0732">Signal</keyword>
<sequence>MISRSTALALTAVLGLPLLAVAGSSAAAPGPCGSVSARPWCDRGLPADRRAGLLLKAMTLDEKLGLMAGDDALGPLATDKDPNAHEGTLNGIPRLGVPTVLMAGGGPAGIRQGPGTALPAPIALGAGFSTADAARYGRLVGDEGKRRGNDIVLGPALDILRIPNAGRGYESYGEDPYLTGRLGVSWIKAAQKQGVLSMVKHYPANNQETDRYQMNAVVDSRTMQEIYLPPFEAAVRDAGAAAVMCGYNKVNGKPSCANGTFLGSVLRSSWGFKGFVASDWLIGAKNTVASVRGGLDVEMPVGLIYSKDQLNQALREKKITSKQVDKRVRAYLRTLFAHGVFDRARYRDRPQTVNVGANNRTSQSIAENGITLLKNKGVLPLKAGASVAVIGSSAADYISGAGSSKVTPRNPVTALQGVNARAGGPVSYSDGSSLTAAAAAARRADVAVVVVSDAREEAEDLKCISLKCGAPDREDQDALIRRVAAANRNTVVVMQTGGPVLTPWRSKVAGLVQAWYPGERGGTAIARVLYGDAEPGGRLPVTFPVANAKAAKGGTVRYTEKLQVGYRRYNARRLPVAYPFGYGLSYTTFKYSRLKVSGNRVQVTVTNTGKRTGSAVPQLYLTFPRSAGEPPRQLKGFKKVTLAPGRSKRVTFVLDKRSFSVWKSGWKTVRGCYTVEAGPSSRHLPLSAKLCR</sequence>
<dbReference type="PRINTS" id="PR00133">
    <property type="entry name" value="GLHYDRLASE3"/>
</dbReference>
<reference evidence="5 6" key="1">
    <citation type="journal article" date="2019" name="Int. J. Syst. Evol. Microbiol.">
        <title>The Global Catalogue of Microorganisms (GCM) 10K type strain sequencing project: providing services to taxonomists for standard genome sequencing and annotation.</title>
        <authorList>
            <consortium name="The Broad Institute Genomics Platform"/>
            <consortium name="The Broad Institute Genome Sequencing Center for Infectious Disease"/>
            <person name="Wu L."/>
            <person name="Ma J."/>
        </authorList>
    </citation>
    <scope>NUCLEOTIDE SEQUENCE [LARGE SCALE GENOMIC DNA]</scope>
    <source>
        <strain evidence="5 6">JCM 8201</strain>
    </source>
</reference>
<dbReference type="RefSeq" id="WP_344451531.1">
    <property type="nucleotide sequence ID" value="NZ_BAAATZ010000012.1"/>
</dbReference>
<dbReference type="SUPFAM" id="SSF51445">
    <property type="entry name" value="(Trans)glycosidases"/>
    <property type="match status" value="1"/>
</dbReference>
<dbReference type="Gene3D" id="3.40.50.1700">
    <property type="entry name" value="Glycoside hydrolase family 3 C-terminal domain"/>
    <property type="match status" value="2"/>
</dbReference>
<dbReference type="SUPFAM" id="SSF52279">
    <property type="entry name" value="Beta-D-glucan exohydrolase, C-terminal domain"/>
    <property type="match status" value="1"/>
</dbReference>
<dbReference type="InterPro" id="IPR013783">
    <property type="entry name" value="Ig-like_fold"/>
</dbReference>
<feature type="signal peptide" evidence="3">
    <location>
        <begin position="1"/>
        <end position="27"/>
    </location>
</feature>
<feature type="chain" id="PRO_5046301162" evidence="3">
    <location>
        <begin position="28"/>
        <end position="692"/>
    </location>
</feature>
<gene>
    <name evidence="5" type="ORF">GCM10010439_35510</name>
</gene>
<evidence type="ECO:0000256" key="1">
    <source>
        <dbReference type="ARBA" id="ARBA00005336"/>
    </source>
</evidence>
<dbReference type="InterPro" id="IPR036962">
    <property type="entry name" value="Glyco_hydro_3_N_sf"/>
</dbReference>
<dbReference type="Gene3D" id="3.20.20.300">
    <property type="entry name" value="Glycoside hydrolase, family 3, N-terminal domain"/>
    <property type="match status" value="2"/>
</dbReference>
<keyword evidence="2 5" id="KW-0378">Hydrolase</keyword>
<dbReference type="Pfam" id="PF01915">
    <property type="entry name" value="Glyco_hydro_3_C"/>
    <property type="match status" value="1"/>
</dbReference>